<organism evidence="1 2">
    <name type="scientific">Steinernema glaseri</name>
    <dbReference type="NCBI Taxonomy" id="37863"/>
    <lineage>
        <taxon>Eukaryota</taxon>
        <taxon>Metazoa</taxon>
        <taxon>Ecdysozoa</taxon>
        <taxon>Nematoda</taxon>
        <taxon>Chromadorea</taxon>
        <taxon>Rhabditida</taxon>
        <taxon>Tylenchina</taxon>
        <taxon>Panagrolaimomorpha</taxon>
        <taxon>Strongyloidoidea</taxon>
        <taxon>Steinernematidae</taxon>
        <taxon>Steinernema</taxon>
    </lineage>
</organism>
<evidence type="ECO:0000313" key="2">
    <source>
        <dbReference type="WBParaSite" id="L893_g30584.t1"/>
    </source>
</evidence>
<dbReference type="AlphaFoldDB" id="A0A1I7ZWX6"/>
<dbReference type="Proteomes" id="UP000095287">
    <property type="component" value="Unplaced"/>
</dbReference>
<protein>
    <submittedName>
        <fullName evidence="2">Transposase</fullName>
    </submittedName>
</protein>
<sequence>MSILPIKHRCPKGRYPKNVVPVPIRLSIREVLPETQLIMQKQRGLPVTAVQLWEWSHTDSCTTMGTSHLPHFPNELTRFSVLRQDLLICPTSDGSVVWKKVRHLACPGAHCQSQIYFRRLCLSLVWLLLGKMS</sequence>
<evidence type="ECO:0000313" key="1">
    <source>
        <dbReference type="Proteomes" id="UP000095287"/>
    </source>
</evidence>
<reference evidence="2" key="1">
    <citation type="submission" date="2016-11" db="UniProtKB">
        <authorList>
            <consortium name="WormBaseParasite"/>
        </authorList>
    </citation>
    <scope>IDENTIFICATION</scope>
</reference>
<dbReference type="WBParaSite" id="L893_g30584.t1">
    <property type="protein sequence ID" value="L893_g30584.t1"/>
    <property type="gene ID" value="L893_g30584"/>
</dbReference>
<accession>A0A1I7ZWX6</accession>
<keyword evidence="1" id="KW-1185">Reference proteome</keyword>
<proteinExistence type="predicted"/>
<name>A0A1I7ZWX6_9BILA</name>